<protein>
    <recommendedName>
        <fullName evidence="5">Chromophore lyase CpcT/CpeT</fullName>
    </recommendedName>
</protein>
<evidence type="ECO:0000313" key="3">
    <source>
        <dbReference type="EMBL" id="KFN49555.1"/>
    </source>
</evidence>
<organism evidence="3 4">
    <name type="scientific">Arenimonas composti TR7-09 = DSM 18010</name>
    <dbReference type="NCBI Taxonomy" id="1121013"/>
    <lineage>
        <taxon>Bacteria</taxon>
        <taxon>Pseudomonadati</taxon>
        <taxon>Pseudomonadota</taxon>
        <taxon>Gammaproteobacteria</taxon>
        <taxon>Lysobacterales</taxon>
        <taxon>Lysobacteraceae</taxon>
        <taxon>Arenimonas</taxon>
    </lineage>
</organism>
<proteinExistence type="inferred from homology"/>
<dbReference type="EMBL" id="AWXU01000033">
    <property type="protein sequence ID" value="KFN49555.1"/>
    <property type="molecule type" value="Genomic_DNA"/>
</dbReference>
<dbReference type="PANTHER" id="PTHR35137">
    <property type="entry name" value="CHROMOPHORE LYASE CRL, CHLOROPLASTIC"/>
    <property type="match status" value="1"/>
</dbReference>
<dbReference type="AlphaFoldDB" id="A0A091BYW4"/>
<keyword evidence="4" id="KW-1185">Reference proteome</keyword>
<evidence type="ECO:0000256" key="1">
    <source>
        <dbReference type="ARBA" id="ARBA00008206"/>
    </source>
</evidence>
<dbReference type="eggNOG" id="ENOG502Z877">
    <property type="taxonomic scope" value="Bacteria"/>
</dbReference>
<dbReference type="PANTHER" id="PTHR35137:SF1">
    <property type="entry name" value="CHROMOPHORE LYASE CRL, CHLOROPLASTIC"/>
    <property type="match status" value="1"/>
</dbReference>
<evidence type="ECO:0000313" key="4">
    <source>
        <dbReference type="Proteomes" id="UP000029391"/>
    </source>
</evidence>
<dbReference type="Pfam" id="PF06206">
    <property type="entry name" value="CpeT"/>
    <property type="match status" value="1"/>
</dbReference>
<dbReference type="Gene3D" id="2.40.128.590">
    <property type="entry name" value="CpcT/CpeT domain"/>
    <property type="match status" value="1"/>
</dbReference>
<name>A0A091BYW4_9GAMM</name>
<dbReference type="CDD" id="cd16338">
    <property type="entry name" value="CpcT"/>
    <property type="match status" value="1"/>
</dbReference>
<keyword evidence="2" id="KW-0456">Lyase</keyword>
<dbReference type="HAMAP" id="MF_01460">
    <property type="entry name" value="Chrphore_lyase_CpxT"/>
    <property type="match status" value="1"/>
</dbReference>
<evidence type="ECO:0000256" key="2">
    <source>
        <dbReference type="ARBA" id="ARBA00023239"/>
    </source>
</evidence>
<comment type="caution">
    <text evidence="3">The sequence shown here is derived from an EMBL/GenBank/DDBJ whole genome shotgun (WGS) entry which is preliminary data.</text>
</comment>
<dbReference type="InterPro" id="IPR038672">
    <property type="entry name" value="CpcT/CpeT_sf"/>
</dbReference>
<gene>
    <name evidence="3" type="ORF">P873_10400</name>
</gene>
<reference evidence="3 4" key="1">
    <citation type="submission" date="2013-09" db="EMBL/GenBank/DDBJ databases">
        <title>Genome sequencing of Arenimonas composti.</title>
        <authorList>
            <person name="Chen F."/>
            <person name="Wang G."/>
        </authorList>
    </citation>
    <scope>NUCLEOTIDE SEQUENCE [LARGE SCALE GENOMIC DNA]</scope>
    <source>
        <strain evidence="3 4">TR7-09</strain>
    </source>
</reference>
<evidence type="ECO:0008006" key="5">
    <source>
        <dbReference type="Google" id="ProtNLM"/>
    </source>
</evidence>
<dbReference type="InterPro" id="IPR010404">
    <property type="entry name" value="CpcT/CpeT"/>
</dbReference>
<dbReference type="Proteomes" id="UP000029391">
    <property type="component" value="Unassembled WGS sequence"/>
</dbReference>
<sequence>MTLAACAHRPPPAPADPLARVATWLQGDFDNRAQAAADPRFLPLRLRWTPLWPERDDGRWFLVEQALAGAATPYRRRIQRLQAERDGVRIDVFLLPRGFPDAAAADALAALDPETLRPQPGCAVYLHAEADGRLRGGTAGRDCPSRLRGASWTRADVELDGERVRSWDRGFDADGNQVWGSEIGAYEFRRAGNPQERQVRN</sequence>
<accession>A0A091BYW4</accession>
<dbReference type="GO" id="GO:0016829">
    <property type="term" value="F:lyase activity"/>
    <property type="evidence" value="ECO:0007669"/>
    <property type="project" value="UniProtKB-KW"/>
</dbReference>
<comment type="similarity">
    <text evidence="1">Belongs to the CpcT/CpeT biliprotein lyase family.</text>
</comment>
<dbReference type="STRING" id="1121013.GCA_000426365_02506"/>